<reference evidence="1" key="1">
    <citation type="submission" date="2024-01" db="EMBL/GenBank/DDBJ databases">
        <title>First draft genome sequence data of TA4-1, the type strain of Gram-positive actinobacterium Streptomyces chiangmaiensis.</title>
        <authorList>
            <person name="Yasawong M."/>
            <person name="Nantapong N."/>
        </authorList>
    </citation>
    <scope>NUCLEOTIDE SEQUENCE</scope>
    <source>
        <strain evidence="1">TA4-1</strain>
    </source>
</reference>
<dbReference type="EMBL" id="JAYWVC010000166">
    <property type="protein sequence ID" value="MED7826581.1"/>
    <property type="molecule type" value="Genomic_DNA"/>
</dbReference>
<comment type="caution">
    <text evidence="1">The sequence shown here is derived from an EMBL/GenBank/DDBJ whole genome shotgun (WGS) entry which is preliminary data.</text>
</comment>
<protein>
    <recommendedName>
        <fullName evidence="3">XRE family transcriptional regulator</fullName>
    </recommendedName>
</protein>
<evidence type="ECO:0000313" key="2">
    <source>
        <dbReference type="Proteomes" id="UP001333996"/>
    </source>
</evidence>
<organism evidence="1 2">
    <name type="scientific">Streptomyces chiangmaiensis</name>
    <dbReference type="NCBI Taxonomy" id="766497"/>
    <lineage>
        <taxon>Bacteria</taxon>
        <taxon>Bacillati</taxon>
        <taxon>Actinomycetota</taxon>
        <taxon>Actinomycetes</taxon>
        <taxon>Kitasatosporales</taxon>
        <taxon>Streptomycetaceae</taxon>
        <taxon>Streptomyces</taxon>
    </lineage>
</organism>
<dbReference type="RefSeq" id="WP_329510977.1">
    <property type="nucleotide sequence ID" value="NZ_BAAAYZ010000231.1"/>
</dbReference>
<sequence>MGRSTSARAEEALKDLAEWLRSLRQGSGFSYGRMAHTSRIINLPASTAAFCRADKGRSLPSWKVVEAYTRCCNGSVAEARTLWQRAAHAAAEIREIDVRVPKRAPALPFVIEPAELLMAMRELRVAAGMPSLRVLERRAAVPGGGGSYLPRSTISAVLNGTRACPPEVLWHYVTACGITRDEDRRQWMEAALRAERYRREGAASRFIAAS</sequence>
<evidence type="ECO:0008006" key="3">
    <source>
        <dbReference type="Google" id="ProtNLM"/>
    </source>
</evidence>
<dbReference type="Proteomes" id="UP001333996">
    <property type="component" value="Unassembled WGS sequence"/>
</dbReference>
<gene>
    <name evidence="1" type="ORF">VXC91_32715</name>
</gene>
<evidence type="ECO:0000313" key="1">
    <source>
        <dbReference type="EMBL" id="MED7826581.1"/>
    </source>
</evidence>
<keyword evidence="2" id="KW-1185">Reference proteome</keyword>
<name>A0ABU7FR33_9ACTN</name>
<proteinExistence type="predicted"/>
<accession>A0ABU7FR33</accession>